<dbReference type="InterPro" id="IPR018812">
    <property type="entry name" value="SAK_HAD"/>
</dbReference>
<name>A0A9W8DWA4_9FUNG</name>
<dbReference type="EMBL" id="JANBPT010000421">
    <property type="protein sequence ID" value="KAJ1921312.1"/>
    <property type="molecule type" value="Genomic_DNA"/>
</dbReference>
<accession>A0A9W8DWA4</accession>
<dbReference type="GO" id="GO:0031428">
    <property type="term" value="C:box C/D methylation guide snoRNP complex"/>
    <property type="evidence" value="ECO:0007669"/>
    <property type="project" value="TreeGrafter"/>
</dbReference>
<dbReference type="OrthoDB" id="5596992at2759"/>
<comment type="caution">
    <text evidence="3">The sequence shown here is derived from an EMBL/GenBank/DDBJ whole genome shotgun (WGS) entry which is preliminary data.</text>
</comment>
<feature type="domain" description="Swiss Army Knife RNA repair protein HAD" evidence="2">
    <location>
        <begin position="148"/>
        <end position="353"/>
    </location>
</feature>
<keyword evidence="4" id="KW-1185">Reference proteome</keyword>
<dbReference type="Proteomes" id="UP001150569">
    <property type="component" value="Unassembled WGS sequence"/>
</dbReference>
<evidence type="ECO:0000313" key="4">
    <source>
        <dbReference type="Proteomes" id="UP001150569"/>
    </source>
</evidence>
<organism evidence="3 4">
    <name type="scientific">Tieghemiomyces parasiticus</name>
    <dbReference type="NCBI Taxonomy" id="78921"/>
    <lineage>
        <taxon>Eukaryota</taxon>
        <taxon>Fungi</taxon>
        <taxon>Fungi incertae sedis</taxon>
        <taxon>Zoopagomycota</taxon>
        <taxon>Kickxellomycotina</taxon>
        <taxon>Dimargaritomycetes</taxon>
        <taxon>Dimargaritales</taxon>
        <taxon>Dimargaritaceae</taxon>
        <taxon>Tieghemiomyces</taxon>
    </lineage>
</organism>
<dbReference type="GO" id="GO:0032040">
    <property type="term" value="C:small-subunit processome"/>
    <property type="evidence" value="ECO:0007669"/>
    <property type="project" value="TreeGrafter"/>
</dbReference>
<dbReference type="GO" id="GO:0008649">
    <property type="term" value="F:rRNA methyltransferase activity"/>
    <property type="evidence" value="ECO:0007669"/>
    <property type="project" value="TreeGrafter"/>
</dbReference>
<feature type="region of interest" description="Disordered" evidence="1">
    <location>
        <begin position="106"/>
        <end position="126"/>
    </location>
</feature>
<dbReference type="PANTHER" id="PTHR10335:SF23">
    <property type="entry name" value="OB FOLD-CONTAINING PROTEIN, NUCLEIC ACID BINDING"/>
    <property type="match status" value="1"/>
</dbReference>
<reference evidence="3" key="1">
    <citation type="submission" date="2022-07" db="EMBL/GenBank/DDBJ databases">
        <title>Phylogenomic reconstructions and comparative analyses of Kickxellomycotina fungi.</title>
        <authorList>
            <person name="Reynolds N.K."/>
            <person name="Stajich J.E."/>
            <person name="Barry K."/>
            <person name="Grigoriev I.V."/>
            <person name="Crous P."/>
            <person name="Smith M.E."/>
        </authorList>
    </citation>
    <scope>NUCLEOTIDE SEQUENCE</scope>
    <source>
        <strain evidence="3">RSA 861</strain>
    </source>
</reference>
<dbReference type="GO" id="GO:1990259">
    <property type="term" value="F:histone H2AQ104 methyltransferase activity"/>
    <property type="evidence" value="ECO:0007669"/>
    <property type="project" value="TreeGrafter"/>
</dbReference>
<sequence>MRPTASYYTHTPSLLRFDVLLGHRRTLPITVDQAHRTRKTMADLQPVPTASAPEVSADPVIYAFGENCYRRTITSFKTDYLRQRTESGQSTLASDAGTSGSLLKRKLTHEDDSDTSTTTADTPPVTADPFAHVTSLRIFDFDNTLFASPVPNRRLWDNKLVGALMSPTLGWFHDPRTLTPPYVRAHIGDFCAPVLADARASLRQSNTLTVMMTGRGAPKFTEPIDRILAVADLQFDMKFLKETPPCVVNPDPKNALMAASSSPVADFDLVAPTLTYKLHVMNLLLQEFPAVRELLIWEDRSHHKLRFQKFVEDLIARGRLQTGGTPDFVPRHGSMASDLEYDLVQRTVDEYNARQKALLIPPTPSHAPEADLRRNLSASLIGGDSPSITLPFVAVGSPSASVTSSPAPHHPGITLYELRTGVSQTFLNLSRESQSRLIGLRPLSPAWTRRPFTARFYPGQLPDDLAQFLTPSPTHRRGRLGQFPLRIAVGRLGQVEGRGLLAEFDLPTPLLNAHFHGEAPCLAVAYTGNLGDLYRARATAQWETLPEPVPLDVRLTEETRTTLYDPAAEAAAAAARGPPQVRLGRLIKKWHPRIQGKPMGQAIRVVTAHLSEQNLTLDLENGEAIEAIIKVFSFSDEDLNGTPAG</sequence>
<proteinExistence type="predicted"/>
<dbReference type="AlphaFoldDB" id="A0A9W8DWA4"/>
<evidence type="ECO:0000313" key="3">
    <source>
        <dbReference type="EMBL" id="KAJ1921312.1"/>
    </source>
</evidence>
<gene>
    <name evidence="3" type="ORF">IWQ60_006786</name>
</gene>
<feature type="compositionally biased region" description="Low complexity" evidence="1">
    <location>
        <begin position="115"/>
        <end position="126"/>
    </location>
</feature>
<dbReference type="GO" id="GO:0003723">
    <property type="term" value="F:RNA binding"/>
    <property type="evidence" value="ECO:0007669"/>
    <property type="project" value="TreeGrafter"/>
</dbReference>
<evidence type="ECO:0000259" key="2">
    <source>
        <dbReference type="Pfam" id="PF10307"/>
    </source>
</evidence>
<dbReference type="PANTHER" id="PTHR10335">
    <property type="entry name" value="RRNA 2-O-METHYLTRANSFERASE FIBRILLARIN"/>
    <property type="match status" value="1"/>
</dbReference>
<dbReference type="GO" id="GO:0000494">
    <property type="term" value="P:box C/D sno(s)RNA 3'-end processing"/>
    <property type="evidence" value="ECO:0007669"/>
    <property type="project" value="TreeGrafter"/>
</dbReference>
<protein>
    <recommendedName>
        <fullName evidence="2">Swiss Army Knife RNA repair protein HAD domain-containing protein</fullName>
    </recommendedName>
</protein>
<evidence type="ECO:0000256" key="1">
    <source>
        <dbReference type="SAM" id="MobiDB-lite"/>
    </source>
</evidence>
<dbReference type="Pfam" id="PF10307">
    <property type="entry name" value="HAD_SAK_1"/>
    <property type="match status" value="1"/>
</dbReference>